<accession>A0A6M0RGT1</accession>
<gene>
    <name evidence="1" type="ORF">DXZ20_07145</name>
</gene>
<comment type="caution">
    <text evidence="1">The sequence shown here is derived from an EMBL/GenBank/DDBJ whole genome shotgun (WGS) entry which is preliminary data.</text>
</comment>
<dbReference type="EMBL" id="QXHD01000004">
    <property type="protein sequence ID" value="NEZ55456.1"/>
    <property type="molecule type" value="Genomic_DNA"/>
</dbReference>
<sequence length="74" mass="8813">MFQFQVLLIREYLVADIMLDDSLQIAEVNIESGTLEIEIYEHPERIPWSLDFEEFYTAIKQAKLSLQEVYEKND</sequence>
<dbReference type="Proteomes" id="UP000481033">
    <property type="component" value="Unassembled WGS sequence"/>
</dbReference>
<dbReference type="AlphaFoldDB" id="A0A6M0RGT1"/>
<organism evidence="1 2">
    <name type="scientific">Adonisia turfae CCMR0081</name>
    <dbReference type="NCBI Taxonomy" id="2292702"/>
    <lineage>
        <taxon>Bacteria</taxon>
        <taxon>Bacillati</taxon>
        <taxon>Cyanobacteriota</taxon>
        <taxon>Adonisia</taxon>
        <taxon>Adonisia turfae</taxon>
    </lineage>
</organism>
<evidence type="ECO:0000313" key="2">
    <source>
        <dbReference type="Proteomes" id="UP000481033"/>
    </source>
</evidence>
<proteinExistence type="predicted"/>
<name>A0A6M0RGT1_9CYAN</name>
<protein>
    <submittedName>
        <fullName evidence="1">Uncharacterized protein</fullName>
    </submittedName>
</protein>
<keyword evidence="2" id="KW-1185">Reference proteome</keyword>
<evidence type="ECO:0000313" key="1">
    <source>
        <dbReference type="EMBL" id="NEZ55456.1"/>
    </source>
</evidence>
<reference evidence="1 2" key="1">
    <citation type="journal article" date="2020" name="Microb. Ecol.">
        <title>Ecogenomics of the Marine Benthic Filamentous Cyanobacterium Adonisia.</title>
        <authorList>
            <person name="Walter J.M."/>
            <person name="Coutinho F.H."/>
            <person name="Leomil L."/>
            <person name="Hargreaves P.I."/>
            <person name="Campeao M.E."/>
            <person name="Vieira V.V."/>
            <person name="Silva B.S."/>
            <person name="Fistarol G.O."/>
            <person name="Salomon P.S."/>
            <person name="Sawabe T."/>
            <person name="Mino S."/>
            <person name="Hosokawa M."/>
            <person name="Miyashita H."/>
            <person name="Maruyama F."/>
            <person name="van Verk M.C."/>
            <person name="Dutilh B.E."/>
            <person name="Thompson C.C."/>
            <person name="Thompson F.L."/>
        </authorList>
    </citation>
    <scope>NUCLEOTIDE SEQUENCE [LARGE SCALE GENOMIC DNA]</scope>
    <source>
        <strain evidence="1 2">CCMR0081</strain>
    </source>
</reference>